<evidence type="ECO:0000256" key="2">
    <source>
        <dbReference type="ARBA" id="ARBA00023043"/>
    </source>
</evidence>
<dbReference type="RefSeq" id="WP_246437764.1">
    <property type="nucleotide sequence ID" value="NZ_CP060138.2"/>
</dbReference>
<dbReference type="SUPFAM" id="SSF48403">
    <property type="entry name" value="Ankyrin repeat"/>
    <property type="match status" value="1"/>
</dbReference>
<dbReference type="PANTHER" id="PTHR24198:SF165">
    <property type="entry name" value="ANKYRIN REPEAT-CONTAINING PROTEIN-RELATED"/>
    <property type="match status" value="1"/>
</dbReference>
<sequence length="221" mass="24327">MIKELLKCNLTLLSKDIKSYVNRYGFENVLKEAISLDRADVIKGLNKLRTISTTELFSASSNNAIKVANWLVKAKKADVNMCCDVFKDTPLNIAARYGHYEVAEYLIAKGAAVNGYEEALLGPPLYEAVSSKYLNVAKLLLEKGAAVDQRKSGETPLHAVAKNVRYTSKNITDDEIYKLLLSYGADINAKVEFRGVGFSIYDGKTVSEIAEFKVALAGESE</sequence>
<keyword evidence="5" id="KW-1185">Reference proteome</keyword>
<proteinExistence type="predicted"/>
<evidence type="ECO:0000256" key="1">
    <source>
        <dbReference type="ARBA" id="ARBA00022737"/>
    </source>
</evidence>
<dbReference type="Pfam" id="PF00023">
    <property type="entry name" value="Ank"/>
    <property type="match status" value="1"/>
</dbReference>
<feature type="repeat" description="ANK" evidence="3">
    <location>
        <begin position="124"/>
        <end position="152"/>
    </location>
</feature>
<dbReference type="PROSITE" id="PS50297">
    <property type="entry name" value="ANK_REP_REGION"/>
    <property type="match status" value="2"/>
</dbReference>
<dbReference type="Gene3D" id="1.25.40.20">
    <property type="entry name" value="Ankyrin repeat-containing domain"/>
    <property type="match status" value="1"/>
</dbReference>
<evidence type="ECO:0000256" key="3">
    <source>
        <dbReference type="PROSITE-ProRule" id="PRU00023"/>
    </source>
</evidence>
<keyword evidence="1" id="KW-0677">Repeat</keyword>
<evidence type="ECO:0000313" key="4">
    <source>
        <dbReference type="EMBL" id="QQV75348.1"/>
    </source>
</evidence>
<reference evidence="4 5" key="1">
    <citation type="journal article" date="2021" name="Int. J. Syst. Evol. Microbiol.">
        <title>Characterization of a novel transitional group Rickettsia species (Rickettsia tillamookensis sp. nov.) from the western black-legged tick, Ixodes pacificus.</title>
        <authorList>
            <person name="Gauthier D.T."/>
            <person name="Karpathy S.E."/>
            <person name="Grizzard S.L."/>
            <person name="Batra D."/>
            <person name="Rowe L.A."/>
            <person name="Paddock C.D."/>
        </authorList>
    </citation>
    <scope>NUCLEOTIDE SEQUENCE [LARGE SCALE GENOMIC DNA]</scope>
    <source>
        <strain evidence="4 5">Tillamook 23</strain>
    </source>
</reference>
<dbReference type="PRINTS" id="PR01415">
    <property type="entry name" value="ANKYRIN"/>
</dbReference>
<evidence type="ECO:0008006" key="6">
    <source>
        <dbReference type="Google" id="ProtNLM"/>
    </source>
</evidence>
<accession>A0A9E6MHW8</accession>
<feature type="repeat" description="ANK" evidence="3">
    <location>
        <begin position="152"/>
        <end position="192"/>
    </location>
</feature>
<evidence type="ECO:0000313" key="5">
    <source>
        <dbReference type="Proteomes" id="UP000595296"/>
    </source>
</evidence>
<dbReference type="InterPro" id="IPR036770">
    <property type="entry name" value="Ankyrin_rpt-contain_sf"/>
</dbReference>
<feature type="repeat" description="ANK" evidence="3">
    <location>
        <begin position="86"/>
        <end position="118"/>
    </location>
</feature>
<dbReference type="Proteomes" id="UP000595296">
    <property type="component" value="Chromosome"/>
</dbReference>
<organism evidence="4 5">
    <name type="scientific">Rickettsia tillamookensis</name>
    <dbReference type="NCBI Taxonomy" id="2761623"/>
    <lineage>
        <taxon>Bacteria</taxon>
        <taxon>Pseudomonadati</taxon>
        <taxon>Pseudomonadota</taxon>
        <taxon>Alphaproteobacteria</taxon>
        <taxon>Rickettsiales</taxon>
        <taxon>Rickettsiaceae</taxon>
        <taxon>Rickettsieae</taxon>
        <taxon>Rickettsia</taxon>
        <taxon>spotted fever group</taxon>
    </lineage>
</organism>
<name>A0A9E6MHW8_9RICK</name>
<dbReference type="EMBL" id="CP060138">
    <property type="protein sequence ID" value="QQV75348.1"/>
    <property type="molecule type" value="Genomic_DNA"/>
</dbReference>
<dbReference type="PANTHER" id="PTHR24198">
    <property type="entry name" value="ANKYRIN REPEAT AND PROTEIN KINASE DOMAIN-CONTAINING PROTEIN"/>
    <property type="match status" value="1"/>
</dbReference>
<dbReference type="InterPro" id="IPR002110">
    <property type="entry name" value="Ankyrin_rpt"/>
</dbReference>
<keyword evidence="2 3" id="KW-0040">ANK repeat</keyword>
<dbReference type="SMART" id="SM00248">
    <property type="entry name" value="ANK"/>
    <property type="match status" value="4"/>
</dbReference>
<gene>
    <name evidence="4" type="ORF">H6P87_00902</name>
</gene>
<protein>
    <recommendedName>
        <fullName evidence="6">Ankyrin repeat protein</fullName>
    </recommendedName>
</protein>
<dbReference type="Pfam" id="PF12796">
    <property type="entry name" value="Ank_2"/>
    <property type="match status" value="1"/>
</dbReference>
<dbReference type="PROSITE" id="PS50088">
    <property type="entry name" value="ANK_REPEAT"/>
    <property type="match status" value="3"/>
</dbReference>